<proteinExistence type="predicted"/>
<dbReference type="VEuPathDB" id="MicrosporidiaDB:NBO_24g0030"/>
<sequence>MIPIKLVLGSSYRRYRTSLKIHFLNKNIAIKFICFLSSYTTETIKSTKFD</sequence>
<evidence type="ECO:0000313" key="1">
    <source>
        <dbReference type="EMBL" id="EOB14585.1"/>
    </source>
</evidence>
<dbReference type="EMBL" id="KB908932">
    <property type="protein sequence ID" value="EOB14585.1"/>
    <property type="molecule type" value="Genomic_DNA"/>
</dbReference>
<dbReference type="Proteomes" id="UP000016927">
    <property type="component" value="Unassembled WGS sequence"/>
</dbReference>
<organism evidence="1 2">
    <name type="scientific">Nosema bombycis (strain CQ1 / CVCC 102059)</name>
    <name type="common">Microsporidian parasite</name>
    <name type="synonym">Pebrine of silkworm</name>
    <dbReference type="NCBI Taxonomy" id="578461"/>
    <lineage>
        <taxon>Eukaryota</taxon>
        <taxon>Fungi</taxon>
        <taxon>Fungi incertae sedis</taxon>
        <taxon>Microsporidia</taxon>
        <taxon>Nosematidae</taxon>
        <taxon>Nosema</taxon>
    </lineage>
</organism>
<dbReference type="HOGENOM" id="CLU_3125488_0_0_1"/>
<gene>
    <name evidence="1" type="ORF">NBO_24g0030</name>
</gene>
<protein>
    <submittedName>
        <fullName evidence="1">Uncharacterized protein</fullName>
    </submittedName>
</protein>
<keyword evidence="2" id="KW-1185">Reference proteome</keyword>
<accession>R0MK21</accession>
<dbReference type="AlphaFoldDB" id="R0MK21"/>
<evidence type="ECO:0000313" key="2">
    <source>
        <dbReference type="Proteomes" id="UP000016927"/>
    </source>
</evidence>
<name>R0MK21_NOSB1</name>
<reference evidence="1 2" key="1">
    <citation type="journal article" date="2013" name="BMC Genomics">
        <title>Comparative genomics of parasitic silkworm microsporidia reveal an association between genome expansion and host adaptation.</title>
        <authorList>
            <person name="Pan G."/>
            <person name="Xu J."/>
            <person name="Li T."/>
            <person name="Xia Q."/>
            <person name="Liu S.L."/>
            <person name="Zhang G."/>
            <person name="Li S."/>
            <person name="Li C."/>
            <person name="Liu H."/>
            <person name="Yang L."/>
            <person name="Liu T."/>
            <person name="Zhang X."/>
            <person name="Wu Z."/>
            <person name="Fan W."/>
            <person name="Dang X."/>
            <person name="Xiang H."/>
            <person name="Tao M."/>
            <person name="Li Y."/>
            <person name="Hu J."/>
            <person name="Li Z."/>
            <person name="Lin L."/>
            <person name="Luo J."/>
            <person name="Geng L."/>
            <person name="Wang L."/>
            <person name="Long M."/>
            <person name="Wan Y."/>
            <person name="He N."/>
            <person name="Zhang Z."/>
            <person name="Lu C."/>
            <person name="Keeling P.J."/>
            <person name="Wang J."/>
            <person name="Xiang Z."/>
            <person name="Zhou Z."/>
        </authorList>
    </citation>
    <scope>NUCLEOTIDE SEQUENCE [LARGE SCALE GENOMIC DNA]</scope>
    <source>
        <strain evidence="2">CQ1 / CVCC 102059</strain>
    </source>
</reference>